<evidence type="ECO:0000256" key="11">
    <source>
        <dbReference type="PROSITE-ProRule" id="PRU00504"/>
    </source>
</evidence>
<feature type="binding site" evidence="8">
    <location>
        <position position="215"/>
    </location>
    <ligand>
        <name>a protein</name>
        <dbReference type="ChEBI" id="CHEBI:16541"/>
    </ligand>
    <ligandPart>
        <name>C-terminal Xaa-(2S)-2-hydroxyglycine residue</name>
        <dbReference type="ChEBI" id="CHEBI:142768"/>
    </ligandPart>
</feature>
<dbReference type="InterPro" id="IPR001258">
    <property type="entry name" value="NHL_repeat"/>
</dbReference>
<evidence type="ECO:0000256" key="9">
    <source>
        <dbReference type="PIRSR" id="PIRSR600720-2"/>
    </source>
</evidence>
<evidence type="ECO:0000256" key="12">
    <source>
        <dbReference type="SAM" id="SignalP"/>
    </source>
</evidence>
<evidence type="ECO:0000256" key="5">
    <source>
        <dbReference type="ARBA" id="ARBA00023157"/>
    </source>
</evidence>
<keyword evidence="5 10" id="KW-1015">Disulfide bond</keyword>
<dbReference type="Gene3D" id="2.120.10.30">
    <property type="entry name" value="TolB, C-terminal domain"/>
    <property type="match status" value="1"/>
</dbReference>
<name>A0A504YEV1_FASGI</name>
<feature type="repeat" description="NHL" evidence="11">
    <location>
        <begin position="132"/>
        <end position="173"/>
    </location>
</feature>
<proteinExistence type="predicted"/>
<organism evidence="13 14">
    <name type="scientific">Fasciola gigantica</name>
    <name type="common">Giant liver fluke</name>
    <dbReference type="NCBI Taxonomy" id="46835"/>
    <lineage>
        <taxon>Eukaryota</taxon>
        <taxon>Metazoa</taxon>
        <taxon>Spiralia</taxon>
        <taxon>Lophotrochozoa</taxon>
        <taxon>Platyhelminthes</taxon>
        <taxon>Trematoda</taxon>
        <taxon>Digenea</taxon>
        <taxon>Plagiorchiida</taxon>
        <taxon>Echinostomata</taxon>
        <taxon>Echinostomatoidea</taxon>
        <taxon>Fasciolidae</taxon>
        <taxon>Fasciola</taxon>
    </lineage>
</organism>
<feature type="disulfide bond" evidence="10">
    <location>
        <begin position="266"/>
        <end position="277"/>
    </location>
</feature>
<keyword evidence="14" id="KW-1185">Reference proteome</keyword>
<keyword evidence="9" id="KW-0862">Zinc</keyword>
<evidence type="ECO:0000256" key="4">
    <source>
        <dbReference type="ARBA" id="ARBA00022737"/>
    </source>
</evidence>
<dbReference type="InterPro" id="IPR000720">
    <property type="entry name" value="PHM/PAL"/>
</dbReference>
<dbReference type="Proteomes" id="UP000316759">
    <property type="component" value="Unassembled WGS sequence"/>
</dbReference>
<keyword evidence="7 13" id="KW-0456">Lyase</keyword>
<feature type="binding site" evidence="8">
    <location>
        <position position="270"/>
    </location>
    <ligand>
        <name>a protein</name>
        <dbReference type="ChEBI" id="CHEBI:16541"/>
    </ligand>
    <ligandPart>
        <name>C-terminal Xaa-(2S)-2-hydroxyglycine residue</name>
        <dbReference type="ChEBI" id="CHEBI:142768"/>
    </ligandPart>
</feature>
<dbReference type="GO" id="GO:0006518">
    <property type="term" value="P:peptide metabolic process"/>
    <property type="evidence" value="ECO:0007669"/>
    <property type="project" value="InterPro"/>
</dbReference>
<dbReference type="EC" id="4.3.2.5" evidence="1"/>
<evidence type="ECO:0000256" key="1">
    <source>
        <dbReference type="ARBA" id="ARBA00012343"/>
    </source>
</evidence>
<feature type="repeat" description="NHL" evidence="11">
    <location>
        <begin position="187"/>
        <end position="226"/>
    </location>
</feature>
<keyword evidence="2 9" id="KW-0479">Metal-binding</keyword>
<dbReference type="SUPFAM" id="SSF63829">
    <property type="entry name" value="Calcium-dependent phosphotriesterase"/>
    <property type="match status" value="1"/>
</dbReference>
<keyword evidence="4" id="KW-0677">Repeat</keyword>
<comment type="caution">
    <text evidence="13">The sequence shown here is derived from an EMBL/GenBank/DDBJ whole genome shotgun (WGS) entry which is preliminary data.</text>
</comment>
<keyword evidence="6" id="KW-0325">Glycoprotein</keyword>
<dbReference type="OrthoDB" id="10018185at2759"/>
<feature type="binding site" evidence="9">
    <location>
        <position position="147"/>
    </location>
    <ligand>
        <name>Zn(2+)</name>
        <dbReference type="ChEBI" id="CHEBI:29105"/>
        <note>catalytic</note>
    </ligand>
</feature>
<dbReference type="GO" id="GO:0005576">
    <property type="term" value="C:extracellular region"/>
    <property type="evidence" value="ECO:0007669"/>
    <property type="project" value="TreeGrafter"/>
</dbReference>
<feature type="binding site" evidence="9">
    <location>
        <position position="360"/>
    </location>
    <ligand>
        <name>Zn(2+)</name>
        <dbReference type="ChEBI" id="CHEBI:29105"/>
        <note>catalytic</note>
    </ligand>
</feature>
<accession>A0A504YEV1</accession>
<evidence type="ECO:0000256" key="6">
    <source>
        <dbReference type="ARBA" id="ARBA00023180"/>
    </source>
</evidence>
<evidence type="ECO:0000256" key="8">
    <source>
        <dbReference type="PIRSR" id="PIRSR600720-1"/>
    </source>
</evidence>
<dbReference type="GO" id="GO:0004598">
    <property type="term" value="F:peptidylamidoglycolate lyase activity"/>
    <property type="evidence" value="ECO:0007669"/>
    <property type="project" value="UniProtKB-EC"/>
</dbReference>
<dbReference type="Pfam" id="PF01436">
    <property type="entry name" value="NHL"/>
    <property type="match status" value="2"/>
</dbReference>
<dbReference type="PANTHER" id="PTHR10680">
    <property type="entry name" value="PEPTIDYL-GLYCINE ALPHA-AMIDATING MONOOXYGENASE"/>
    <property type="match status" value="1"/>
</dbReference>
<dbReference type="PANTHER" id="PTHR10680:SF14">
    <property type="entry name" value="PEPTIDYL-GLYCINE ALPHA-AMIDATING MONOOXYGENASE"/>
    <property type="match status" value="1"/>
</dbReference>
<dbReference type="PROSITE" id="PS51125">
    <property type="entry name" value="NHL"/>
    <property type="match status" value="2"/>
</dbReference>
<dbReference type="GO" id="GO:0016020">
    <property type="term" value="C:membrane"/>
    <property type="evidence" value="ECO:0007669"/>
    <property type="project" value="InterPro"/>
</dbReference>
<dbReference type="AlphaFoldDB" id="A0A504YEV1"/>
<evidence type="ECO:0000256" key="3">
    <source>
        <dbReference type="ARBA" id="ARBA00022729"/>
    </source>
</evidence>
<dbReference type="EMBL" id="SUNJ01011249">
    <property type="protein sequence ID" value="TPP59026.1"/>
    <property type="molecule type" value="Genomic_DNA"/>
</dbReference>
<feature type="signal peptide" evidence="12">
    <location>
        <begin position="1"/>
        <end position="26"/>
    </location>
</feature>
<keyword evidence="3 12" id="KW-0732">Signal</keyword>
<protein>
    <recommendedName>
        <fullName evidence="1">peptidylamidoglycolate lyase</fullName>
        <ecNumber evidence="1">4.3.2.5</ecNumber>
    </recommendedName>
</protein>
<feature type="disulfide bond" evidence="10">
    <location>
        <begin position="196"/>
        <end position="216"/>
    </location>
</feature>
<dbReference type="GO" id="GO:0046872">
    <property type="term" value="F:metal ion binding"/>
    <property type="evidence" value="ECO:0007669"/>
    <property type="project" value="UniProtKB-KW"/>
</dbReference>
<evidence type="ECO:0000256" key="7">
    <source>
        <dbReference type="ARBA" id="ARBA00023239"/>
    </source>
</evidence>
<dbReference type="InterPro" id="IPR011042">
    <property type="entry name" value="6-blade_b-propeller_TolB-like"/>
</dbReference>
<dbReference type="PRINTS" id="PR00790">
    <property type="entry name" value="PAMONOXGNASE"/>
</dbReference>
<reference evidence="13 14" key="1">
    <citation type="submission" date="2019-04" db="EMBL/GenBank/DDBJ databases">
        <title>Annotation for the trematode Fasciola gigantica.</title>
        <authorList>
            <person name="Choi Y.-J."/>
        </authorList>
    </citation>
    <scope>NUCLEOTIDE SEQUENCE [LARGE SCALE GENOMIC DNA]</scope>
    <source>
        <strain evidence="13">Uganda_cow_1</strain>
    </source>
</reference>
<evidence type="ECO:0000313" key="13">
    <source>
        <dbReference type="EMBL" id="TPP59026.1"/>
    </source>
</evidence>
<evidence type="ECO:0000313" key="14">
    <source>
        <dbReference type="Proteomes" id="UP000316759"/>
    </source>
</evidence>
<sequence>MVEEKFAPRCCVINIFLVLFLKLAQGYLQSDYLTEDEETGKVLFPDASLMEAELVGEKPRLSLVSEWPSVEAYQHLGLVSAAALVNKSSSDVFILNRGDRIWDSTTFDENNIYQKRELGPIRDGVVVRLKEGQFQNSYLHNTLYLPHGITVDYQGNVWITDTAMHQVFKFGPDLNPNPVLVIGEMFVPGSDGNHFCKPTHVVVLKSGEFFVADGYCNNRIMKFHSNGTFIKEWSKRSKSDGPHEHTYYDFKLPHQLAFSEELDLLCVADREKWRVLCYRVAANESSESQLKELIYEFPETGPRDVGPVYGVAIAPKERILFALAGEEQSGVPTAVYMFSLETGETLGYMTGENGNYGYAHSLASCDTDTEPGCLVVCSLDPPINQWGEIQRRLWLYQFNANR</sequence>
<comment type="cofactor">
    <cofactor evidence="9">
        <name>Zn(2+)</name>
        <dbReference type="ChEBI" id="CHEBI:29105"/>
    </cofactor>
    <text evidence="9">Binds one Zn(2+) ion per subunit.</text>
</comment>
<dbReference type="CDD" id="cd14958">
    <property type="entry name" value="NHL_PAL_like"/>
    <property type="match status" value="1"/>
</dbReference>
<feature type="binding site" evidence="9">
    <location>
        <position position="254"/>
    </location>
    <ligand>
        <name>Zn(2+)</name>
        <dbReference type="ChEBI" id="CHEBI:29105"/>
        <note>catalytic</note>
    </ligand>
</feature>
<feature type="chain" id="PRO_5021489340" description="peptidylamidoglycolate lyase" evidence="12">
    <location>
        <begin position="27"/>
        <end position="402"/>
    </location>
</feature>
<gene>
    <name evidence="13" type="ORF">FGIG_00196</name>
</gene>
<feature type="binding site" evidence="8">
    <location>
        <position position="97"/>
    </location>
    <ligand>
        <name>a protein</name>
        <dbReference type="ChEBI" id="CHEBI:16541"/>
    </ligand>
    <ligandPart>
        <name>C-terminal Xaa-(2S)-2-hydroxyglycine residue</name>
        <dbReference type="ChEBI" id="CHEBI:142768"/>
    </ligandPart>
</feature>
<evidence type="ECO:0000256" key="2">
    <source>
        <dbReference type="ARBA" id="ARBA00022723"/>
    </source>
</evidence>
<evidence type="ECO:0000256" key="10">
    <source>
        <dbReference type="PIRSR" id="PIRSR600720-3"/>
    </source>
</evidence>